<evidence type="ECO:0000313" key="3">
    <source>
        <dbReference type="Proteomes" id="UP000326396"/>
    </source>
</evidence>
<dbReference type="EMBL" id="SZYD01000001">
    <property type="protein sequence ID" value="KAD7477128.1"/>
    <property type="molecule type" value="Genomic_DNA"/>
</dbReference>
<evidence type="ECO:0000256" key="1">
    <source>
        <dbReference type="SAM" id="MobiDB-lite"/>
    </source>
</evidence>
<sequence>MMKLKFDNNRSESDLGPRSYSYPLMLKPLAGPTCRDLNMETRNQNSNLDVQEQQIKQLQSHVTKIKQPMTNDKTESAEFRKVMLVWMK</sequence>
<dbReference type="Proteomes" id="UP000326396">
    <property type="component" value="Linkage Group LG1"/>
</dbReference>
<name>A0A5N6PZN2_9ASTR</name>
<gene>
    <name evidence="2" type="ORF">E3N88_00264</name>
</gene>
<dbReference type="AlphaFoldDB" id="A0A5N6PZN2"/>
<organism evidence="2 3">
    <name type="scientific">Mikania micrantha</name>
    <name type="common">bitter vine</name>
    <dbReference type="NCBI Taxonomy" id="192012"/>
    <lineage>
        <taxon>Eukaryota</taxon>
        <taxon>Viridiplantae</taxon>
        <taxon>Streptophyta</taxon>
        <taxon>Embryophyta</taxon>
        <taxon>Tracheophyta</taxon>
        <taxon>Spermatophyta</taxon>
        <taxon>Magnoliopsida</taxon>
        <taxon>eudicotyledons</taxon>
        <taxon>Gunneridae</taxon>
        <taxon>Pentapetalae</taxon>
        <taxon>asterids</taxon>
        <taxon>campanulids</taxon>
        <taxon>Asterales</taxon>
        <taxon>Asteraceae</taxon>
        <taxon>Asteroideae</taxon>
        <taxon>Heliantheae alliance</taxon>
        <taxon>Eupatorieae</taxon>
        <taxon>Mikania</taxon>
    </lineage>
</organism>
<proteinExistence type="predicted"/>
<feature type="region of interest" description="Disordered" evidence="1">
    <location>
        <begin position="1"/>
        <end position="22"/>
    </location>
</feature>
<keyword evidence="3" id="KW-1185">Reference proteome</keyword>
<evidence type="ECO:0000313" key="2">
    <source>
        <dbReference type="EMBL" id="KAD7477128.1"/>
    </source>
</evidence>
<accession>A0A5N6PZN2</accession>
<feature type="compositionally biased region" description="Basic and acidic residues" evidence="1">
    <location>
        <begin position="1"/>
        <end position="15"/>
    </location>
</feature>
<protein>
    <submittedName>
        <fullName evidence="2">Uncharacterized protein</fullName>
    </submittedName>
</protein>
<dbReference type="OrthoDB" id="1747037at2759"/>
<comment type="caution">
    <text evidence="2">The sequence shown here is derived from an EMBL/GenBank/DDBJ whole genome shotgun (WGS) entry which is preliminary data.</text>
</comment>
<reference evidence="2 3" key="1">
    <citation type="submission" date="2019-05" db="EMBL/GenBank/DDBJ databases">
        <title>Mikania micrantha, genome provides insights into the molecular mechanism of rapid growth.</title>
        <authorList>
            <person name="Liu B."/>
        </authorList>
    </citation>
    <scope>NUCLEOTIDE SEQUENCE [LARGE SCALE GENOMIC DNA]</scope>
    <source>
        <strain evidence="2">NLD-2019</strain>
        <tissue evidence="2">Leaf</tissue>
    </source>
</reference>